<protein>
    <recommendedName>
        <fullName evidence="2">N-acetyltransferase domain-containing protein</fullName>
    </recommendedName>
</protein>
<dbReference type="InterPro" id="IPR016181">
    <property type="entry name" value="Acyl_CoA_acyltransferase"/>
</dbReference>
<dbReference type="AlphaFoldDB" id="A0A5J4QC63"/>
<evidence type="ECO:0008006" key="2">
    <source>
        <dbReference type="Google" id="ProtNLM"/>
    </source>
</evidence>
<dbReference type="SUPFAM" id="SSF55729">
    <property type="entry name" value="Acyl-CoA N-acyltransferases (Nat)"/>
    <property type="match status" value="1"/>
</dbReference>
<organism evidence="1">
    <name type="scientific">termite gut metagenome</name>
    <dbReference type="NCBI Taxonomy" id="433724"/>
    <lineage>
        <taxon>unclassified sequences</taxon>
        <taxon>metagenomes</taxon>
        <taxon>organismal metagenomes</taxon>
    </lineage>
</organism>
<dbReference type="PANTHER" id="PTHR41368">
    <property type="entry name" value="PROTEIN YGHO"/>
    <property type="match status" value="1"/>
</dbReference>
<sequence>MTATIKRVSSRKELKQFIRFNYELYKNNPYSVPDLYNDMLNTFDKKKNAAFEFCEAEYFLAYKEGKIVGRVAGIINRHANEIWNKKEVRFGWIDFVDDPEVSSLLLNTVEEWGKSKGMEYIQGPLGFTDFDAEGMLIEGFDELSTMASIYNYPYYPQHLERLGFEKDADWVEYKLTVPEGLPDKHRRIAELVQKKYNLKIKKYTSTKQIINEYGQAIFELINETYQPLYGFSPLSPKQIEQYIKMYLPLINEQMVSLITDSEDQLIAVGLSMPSLSKALQKSKGKMFPFGWYHLLKALYFKSNYEILDLLLIAVKPTYQGKGVNTLVFYDLIPVYIKLGFIAGESNPELELNEKVQAQWSYFESKQHKRRRAYIKKMGINIDYGKD</sequence>
<reference evidence="1" key="1">
    <citation type="submission" date="2019-03" db="EMBL/GenBank/DDBJ databases">
        <title>Single cell metagenomics reveals metabolic interactions within the superorganism composed of flagellate Streblomastix strix and complex community of Bacteroidetes bacteria on its surface.</title>
        <authorList>
            <person name="Treitli S.C."/>
            <person name="Kolisko M."/>
            <person name="Husnik F."/>
            <person name="Keeling P."/>
            <person name="Hampl V."/>
        </authorList>
    </citation>
    <scope>NUCLEOTIDE SEQUENCE</scope>
    <source>
        <strain evidence="1">STM</strain>
    </source>
</reference>
<name>A0A5J4QC63_9ZZZZ</name>
<dbReference type="InterPro" id="IPR039968">
    <property type="entry name" value="BcerS-like"/>
</dbReference>
<proteinExistence type="predicted"/>
<accession>A0A5J4QC63</accession>
<comment type="caution">
    <text evidence="1">The sequence shown here is derived from an EMBL/GenBank/DDBJ whole genome shotgun (WGS) entry which is preliminary data.</text>
</comment>
<gene>
    <name evidence="1" type="ORF">EZS27_031461</name>
</gene>
<dbReference type="EMBL" id="SNRY01004157">
    <property type="protein sequence ID" value="KAA6318544.1"/>
    <property type="molecule type" value="Genomic_DNA"/>
</dbReference>
<dbReference type="PANTHER" id="PTHR41368:SF1">
    <property type="entry name" value="PROTEIN YGHO"/>
    <property type="match status" value="1"/>
</dbReference>
<evidence type="ECO:0000313" key="1">
    <source>
        <dbReference type="EMBL" id="KAA6318544.1"/>
    </source>
</evidence>